<dbReference type="EnsemblPlants" id="AUR62043789-RA">
    <property type="protein sequence ID" value="AUR62043789-RA:cds"/>
    <property type="gene ID" value="AUR62043789"/>
</dbReference>
<protein>
    <recommendedName>
        <fullName evidence="8">DNA polymerase</fullName>
        <ecNumber evidence="8">2.7.7.7</ecNumber>
    </recommendedName>
</protein>
<gene>
    <name evidence="11" type="primary">LOC110738182</name>
</gene>
<evidence type="ECO:0000256" key="7">
    <source>
        <dbReference type="ARBA" id="ARBA00049244"/>
    </source>
</evidence>
<dbReference type="Gramene" id="AUR62043900-RA">
    <property type="protein sequence ID" value="AUR62043900-RA:cds"/>
    <property type="gene ID" value="AUR62043900"/>
</dbReference>
<dbReference type="EnsemblPlants" id="AUR62043900-RA">
    <property type="protein sequence ID" value="AUR62043900-RA:cds"/>
    <property type="gene ID" value="AUR62043900"/>
</dbReference>
<organism evidence="11 12">
    <name type="scientific">Chenopodium quinoa</name>
    <name type="common">Quinoa</name>
    <dbReference type="NCBI Taxonomy" id="63459"/>
    <lineage>
        <taxon>Eukaryota</taxon>
        <taxon>Viridiplantae</taxon>
        <taxon>Streptophyta</taxon>
        <taxon>Embryophyta</taxon>
        <taxon>Tracheophyta</taxon>
        <taxon>Spermatophyta</taxon>
        <taxon>Magnoliopsida</taxon>
        <taxon>eudicotyledons</taxon>
        <taxon>Gunneridae</taxon>
        <taxon>Pentapetalae</taxon>
        <taxon>Caryophyllales</taxon>
        <taxon>Chenopodiaceae</taxon>
        <taxon>Chenopodioideae</taxon>
        <taxon>Atripliceae</taxon>
        <taxon>Chenopodium</taxon>
    </lineage>
</organism>
<evidence type="ECO:0000256" key="9">
    <source>
        <dbReference type="SAM" id="MobiDB-lite"/>
    </source>
</evidence>
<dbReference type="EnsemblPlants" id="AUR62042355-RA">
    <property type="protein sequence ID" value="AUR62042355-RA:cds"/>
    <property type="gene ID" value="AUR62042355"/>
</dbReference>
<keyword evidence="12" id="KW-1185">Reference proteome</keyword>
<dbReference type="SUPFAM" id="SSF53098">
    <property type="entry name" value="Ribonuclease H-like"/>
    <property type="match status" value="1"/>
</dbReference>
<dbReference type="AlphaFoldDB" id="A0A803N904"/>
<comment type="catalytic activity">
    <reaction evidence="7 8">
        <text>DNA(n) + a 2'-deoxyribonucleoside 5'-triphosphate = DNA(n+1) + diphosphate</text>
        <dbReference type="Rhea" id="RHEA:22508"/>
        <dbReference type="Rhea" id="RHEA-COMP:17339"/>
        <dbReference type="Rhea" id="RHEA-COMP:17340"/>
        <dbReference type="ChEBI" id="CHEBI:33019"/>
        <dbReference type="ChEBI" id="CHEBI:61560"/>
        <dbReference type="ChEBI" id="CHEBI:173112"/>
        <dbReference type="EC" id="2.7.7.7"/>
    </reaction>
</comment>
<dbReference type="PRINTS" id="PR00106">
    <property type="entry name" value="DNAPOLB"/>
</dbReference>
<dbReference type="PANTHER" id="PTHR33568">
    <property type="entry name" value="DNA POLYMERASE"/>
    <property type="match status" value="1"/>
</dbReference>
<dbReference type="Pfam" id="PF03175">
    <property type="entry name" value="DNA_pol_B_2"/>
    <property type="match status" value="2"/>
</dbReference>
<dbReference type="KEGG" id="cqi:110703535"/>
<evidence type="ECO:0000313" key="11">
    <source>
        <dbReference type="EnsemblPlants" id="AUR62042355-RA:cds"/>
    </source>
</evidence>
<dbReference type="PANTHER" id="PTHR33568:SF3">
    <property type="entry name" value="DNA-DIRECTED DNA POLYMERASE"/>
    <property type="match status" value="1"/>
</dbReference>
<dbReference type="SUPFAM" id="SSF56672">
    <property type="entry name" value="DNA/RNA polymerases"/>
    <property type="match status" value="1"/>
</dbReference>
<reference evidence="11" key="2">
    <citation type="submission" date="2021-03" db="UniProtKB">
        <authorList>
            <consortium name="EnsemblPlants"/>
        </authorList>
    </citation>
    <scope>IDENTIFICATION</scope>
</reference>
<keyword evidence="6 8" id="KW-0238">DNA-binding</keyword>
<feature type="compositionally biased region" description="Basic and acidic residues" evidence="9">
    <location>
        <begin position="812"/>
        <end position="830"/>
    </location>
</feature>
<reference evidence="11" key="1">
    <citation type="journal article" date="2017" name="Nature">
        <title>The genome of Chenopodium quinoa.</title>
        <authorList>
            <person name="Jarvis D.E."/>
            <person name="Ho Y.S."/>
            <person name="Lightfoot D.J."/>
            <person name="Schmoeckel S.M."/>
            <person name="Li B."/>
            <person name="Borm T.J.A."/>
            <person name="Ohyanagi H."/>
            <person name="Mineta K."/>
            <person name="Michell C.T."/>
            <person name="Saber N."/>
            <person name="Kharbatia N.M."/>
            <person name="Rupper R.R."/>
            <person name="Sharp A.R."/>
            <person name="Dally N."/>
            <person name="Boughton B.A."/>
            <person name="Woo Y.H."/>
            <person name="Gao G."/>
            <person name="Schijlen E.G.W.M."/>
            <person name="Guo X."/>
            <person name="Momin A.A."/>
            <person name="Negrao S."/>
            <person name="Al-Babili S."/>
            <person name="Gehring C."/>
            <person name="Roessner U."/>
            <person name="Jung C."/>
            <person name="Murphy K."/>
            <person name="Arold S.T."/>
            <person name="Gojobori T."/>
            <person name="van der Linden C.G."/>
            <person name="van Loo E.N."/>
            <person name="Jellen E.N."/>
            <person name="Maughan P.J."/>
            <person name="Tester M."/>
        </authorList>
    </citation>
    <scope>NUCLEOTIDE SEQUENCE [LARGE SCALE GENOMIC DNA]</scope>
    <source>
        <strain evidence="11">cv. PI 614886</strain>
    </source>
</reference>
<dbReference type="RefSeq" id="XP_021774248.1">
    <property type="nucleotide sequence ID" value="XM_021918556.1"/>
</dbReference>
<dbReference type="Gramene" id="AUR62042355-RA">
    <property type="protein sequence ID" value="AUR62042355-RA:cds"/>
    <property type="gene ID" value="AUR62042355"/>
</dbReference>
<dbReference type="Gramene" id="AUR62043789-RA">
    <property type="protein sequence ID" value="AUR62043789-RA:cds"/>
    <property type="gene ID" value="AUR62043789"/>
</dbReference>
<keyword evidence="4 8" id="KW-0235">DNA replication</keyword>
<evidence type="ECO:0000256" key="4">
    <source>
        <dbReference type="ARBA" id="ARBA00022705"/>
    </source>
</evidence>
<dbReference type="InterPro" id="IPR012337">
    <property type="entry name" value="RNaseH-like_sf"/>
</dbReference>
<feature type="domain" description="DNA-directed DNA polymerase family B mitochondria/virus" evidence="10">
    <location>
        <begin position="205"/>
        <end position="295"/>
    </location>
</feature>
<dbReference type="GO" id="GO:0003677">
    <property type="term" value="F:DNA binding"/>
    <property type="evidence" value="ECO:0007669"/>
    <property type="project" value="UniProtKB-KW"/>
</dbReference>
<accession>A0A803NCG9</accession>
<accession>A0A803NCS6</accession>
<dbReference type="InterPro" id="IPR036397">
    <property type="entry name" value="RNaseH_sf"/>
</dbReference>
<dbReference type="SMART" id="SM00486">
    <property type="entry name" value="POLBc"/>
    <property type="match status" value="1"/>
</dbReference>
<keyword evidence="2 8" id="KW-0808">Transferase</keyword>
<evidence type="ECO:0000256" key="8">
    <source>
        <dbReference type="RuleBase" id="RU000442"/>
    </source>
</evidence>
<dbReference type="GO" id="GO:0000166">
    <property type="term" value="F:nucleotide binding"/>
    <property type="evidence" value="ECO:0007669"/>
    <property type="project" value="InterPro"/>
</dbReference>
<name>A0A803N904_CHEQI</name>
<dbReference type="InterPro" id="IPR004868">
    <property type="entry name" value="DNA-dir_DNA_pol_B_mt/vir"/>
</dbReference>
<dbReference type="EC" id="2.7.7.7" evidence="8"/>
<dbReference type="InterPro" id="IPR017964">
    <property type="entry name" value="DNA-dir_DNA_pol_B_CS"/>
</dbReference>
<feature type="region of interest" description="Disordered" evidence="9">
    <location>
        <begin position="808"/>
        <end position="830"/>
    </location>
</feature>
<keyword evidence="5 8" id="KW-0239">DNA-directed DNA polymerase</keyword>
<dbReference type="InterPro" id="IPR043502">
    <property type="entry name" value="DNA/RNA_pol_sf"/>
</dbReference>
<dbReference type="OrthoDB" id="1706475at2759"/>
<accession>A0A803N904</accession>
<dbReference type="KEGG" id="cqi:110681628"/>
<dbReference type="Gene3D" id="1.10.287.690">
    <property type="entry name" value="Helix hairpin bin"/>
    <property type="match status" value="1"/>
</dbReference>
<dbReference type="InterPro" id="IPR023211">
    <property type="entry name" value="DNA_pol_palm_dom_sf"/>
</dbReference>
<dbReference type="InterPro" id="IPR006172">
    <property type="entry name" value="DNA-dir_DNA_pol_B"/>
</dbReference>
<dbReference type="Gene3D" id="3.90.1600.10">
    <property type="entry name" value="Palm domain of DNA polymerase"/>
    <property type="match status" value="2"/>
</dbReference>
<dbReference type="Proteomes" id="UP000596660">
    <property type="component" value="Unplaced"/>
</dbReference>
<dbReference type="GeneID" id="110738182"/>
<evidence type="ECO:0000256" key="1">
    <source>
        <dbReference type="ARBA" id="ARBA00005755"/>
    </source>
</evidence>
<evidence type="ECO:0000256" key="2">
    <source>
        <dbReference type="ARBA" id="ARBA00022679"/>
    </source>
</evidence>
<dbReference type="GO" id="GO:0006260">
    <property type="term" value="P:DNA replication"/>
    <property type="evidence" value="ECO:0007669"/>
    <property type="project" value="UniProtKB-KW"/>
</dbReference>
<comment type="similarity">
    <text evidence="1 8">Belongs to the DNA polymerase type-B family.</text>
</comment>
<evidence type="ECO:0000256" key="3">
    <source>
        <dbReference type="ARBA" id="ARBA00022695"/>
    </source>
</evidence>
<dbReference type="PROSITE" id="PS00116">
    <property type="entry name" value="DNA_POLYMERASE_B"/>
    <property type="match status" value="1"/>
</dbReference>
<dbReference type="KEGG" id="cqi:110738182"/>
<keyword evidence="3 8" id="KW-0548">Nucleotidyltransferase</keyword>
<evidence type="ECO:0000313" key="12">
    <source>
        <dbReference type="Proteomes" id="UP000596660"/>
    </source>
</evidence>
<evidence type="ECO:0000256" key="6">
    <source>
        <dbReference type="ARBA" id="ARBA00023125"/>
    </source>
</evidence>
<sequence length="830" mass="94931">MEERRRESKEDLLSFVEGKAIPLTLGDGTPLPKGEVLGHIYSRILYKGESYVGELVPRVGIRFYTEAGKKIEILSVSSDDRTKQLEEALRNQVEVGSLPTITPKKIRNRKKTYYSSITPVKCNSKELNPFLVADTETLLLDEIHQPYAAGVMMVHPGDNIKNNSRIDSYFSEDYTSEVFKSFQARSSKLLSDFIHRIISIIKQNPAIQTVYFHNFSRFDGIFILKHLALHHSNFRLKPLMRNNRIYELAVYAGNKRIFSFRDSLHLLPGKLDSLAKSLCPGLGSKGSFDHKKVTVENLGKMRASVLMYMEQDIRLLGGVMQNAQRLYWTHYKVDIVSVLTCSAMALKIFRKQFYDDQSFPIHIPNRNEDTFIRRGYYGGHTDAYKKLGRNLFYYDVNSLYPFIMKKCPMPGGKPVWDGNLVDKDIDSLFGFIEAFVSCPSSVKKPFLPVRGKDGTLLFPTGDFVGVYYSEELKYARDIGYTVIPVSGYLFEKKESPFIEYVNSHFDSRLQAKKDGNEALSFVYKILMNSLYGRFGINPNSTKTELCDSERYHFLMKQDSFIGFHPIIENLYMVSYHTVTADDNIHWAQPKNSAVQLSAAITACARIYMHPFISRDDCYYTDTDSIVLANPLPEGLISSKVLGLFKLEDKIKEGYFLAPKAYGYISEEDTNVIKFKGPAKHLVDISWFREQLANPSRRMKVQIKNEFGIDWDNQTVGVKEYDYSLGIKLNSKRITQPDGETLPIEVNDMCGVAKSLFKKLMKLQTTNTLLNEKLSQKERESEKRMDGVIVEEIKKIEYLGINIETTLTEESTQLDKEESDVTKTDSKKPDT</sequence>
<dbReference type="Gene3D" id="3.30.420.10">
    <property type="entry name" value="Ribonuclease H-like superfamily/Ribonuclease H"/>
    <property type="match status" value="1"/>
</dbReference>
<dbReference type="GO" id="GO:0003887">
    <property type="term" value="F:DNA-directed DNA polymerase activity"/>
    <property type="evidence" value="ECO:0007669"/>
    <property type="project" value="UniProtKB-KW"/>
</dbReference>
<proteinExistence type="inferred from homology"/>
<evidence type="ECO:0000259" key="10">
    <source>
        <dbReference type="Pfam" id="PF03175"/>
    </source>
</evidence>
<feature type="domain" description="DNA-directed DNA polymerase family B mitochondria/virus" evidence="10">
    <location>
        <begin position="300"/>
        <end position="615"/>
    </location>
</feature>
<evidence type="ECO:0000256" key="5">
    <source>
        <dbReference type="ARBA" id="ARBA00022932"/>
    </source>
</evidence>